<proteinExistence type="predicted"/>
<evidence type="ECO:0000313" key="7">
    <source>
        <dbReference type="EMBL" id="VDN56106.1"/>
    </source>
</evidence>
<dbReference type="STRING" id="318479.A0A158Q360"/>
<evidence type="ECO:0000256" key="2">
    <source>
        <dbReference type="ARBA" id="ARBA00022692"/>
    </source>
</evidence>
<dbReference type="EMBL" id="UYYG01001154">
    <property type="protein sequence ID" value="VDN56106.1"/>
    <property type="molecule type" value="Genomic_DNA"/>
</dbReference>
<dbReference type="Pfam" id="PF10324">
    <property type="entry name" value="7TM_GPCR_Srw"/>
    <property type="match status" value="1"/>
</dbReference>
<reference evidence="7 9" key="2">
    <citation type="submission" date="2018-11" db="EMBL/GenBank/DDBJ databases">
        <authorList>
            <consortium name="Pathogen Informatics"/>
        </authorList>
    </citation>
    <scope>NUCLEOTIDE SEQUENCE [LARGE SCALE GENOMIC DNA]</scope>
</reference>
<comment type="subcellular location">
    <subcellularLocation>
        <location evidence="1">Membrane</location>
    </subcellularLocation>
</comment>
<dbReference type="AlphaFoldDB" id="A0A158Q360"/>
<gene>
    <name evidence="7" type="ORF">DME_LOCUS6079</name>
</gene>
<keyword evidence="2 5" id="KW-0812">Transmembrane</keyword>
<dbReference type="PRINTS" id="PR00237">
    <property type="entry name" value="GPCRRHODOPSN"/>
</dbReference>
<dbReference type="Proteomes" id="UP000038040">
    <property type="component" value="Unplaced"/>
</dbReference>
<organism evidence="8 10">
    <name type="scientific">Dracunculus medinensis</name>
    <name type="common">Guinea worm</name>
    <dbReference type="NCBI Taxonomy" id="318479"/>
    <lineage>
        <taxon>Eukaryota</taxon>
        <taxon>Metazoa</taxon>
        <taxon>Ecdysozoa</taxon>
        <taxon>Nematoda</taxon>
        <taxon>Chromadorea</taxon>
        <taxon>Rhabditida</taxon>
        <taxon>Spirurina</taxon>
        <taxon>Dracunculoidea</taxon>
        <taxon>Dracunculidae</taxon>
        <taxon>Dracunculus</taxon>
    </lineage>
</organism>
<evidence type="ECO:0000256" key="4">
    <source>
        <dbReference type="ARBA" id="ARBA00023136"/>
    </source>
</evidence>
<dbReference type="GO" id="GO:0016020">
    <property type="term" value="C:membrane"/>
    <property type="evidence" value="ECO:0007669"/>
    <property type="project" value="UniProtKB-SubCell"/>
</dbReference>
<evidence type="ECO:0000259" key="6">
    <source>
        <dbReference type="PROSITE" id="PS50262"/>
    </source>
</evidence>
<dbReference type="SUPFAM" id="SSF81321">
    <property type="entry name" value="Family A G protein-coupled receptor-like"/>
    <property type="match status" value="1"/>
</dbReference>
<dbReference type="GO" id="GO:0008528">
    <property type="term" value="F:G protein-coupled peptide receptor activity"/>
    <property type="evidence" value="ECO:0007669"/>
    <property type="project" value="InterPro"/>
</dbReference>
<dbReference type="Proteomes" id="UP000274756">
    <property type="component" value="Unassembled WGS sequence"/>
</dbReference>
<dbReference type="InterPro" id="IPR000276">
    <property type="entry name" value="GPCR_Rhodpsn"/>
</dbReference>
<evidence type="ECO:0000256" key="1">
    <source>
        <dbReference type="ARBA" id="ARBA00004370"/>
    </source>
</evidence>
<evidence type="ECO:0000313" key="10">
    <source>
        <dbReference type="WBParaSite" id="DME_0000171901-mRNA-1"/>
    </source>
</evidence>
<dbReference type="PROSITE" id="PS50262">
    <property type="entry name" value="G_PROTEIN_RECEP_F1_2"/>
    <property type="match status" value="1"/>
</dbReference>
<dbReference type="PANTHER" id="PTHR46895">
    <property type="entry name" value="PROTEIN CBG20548-RELATED"/>
    <property type="match status" value="1"/>
</dbReference>
<dbReference type="InterPro" id="IPR019427">
    <property type="entry name" value="7TM_GPCR_serpentine_rcpt_Srw"/>
</dbReference>
<keyword evidence="9" id="KW-1185">Reference proteome</keyword>
<dbReference type="PANTHER" id="PTHR46895:SF4">
    <property type="entry name" value="G-PROTEIN COUPLED RECEPTORS FAMILY 1 PROFILE DOMAIN-CONTAINING PROTEIN"/>
    <property type="match status" value="1"/>
</dbReference>
<sequence>MLPNLTQICLTSQQLRMYGNEAEKYLQRYFYPCIIVFGIAGNLLNLTVLLNKSMRSRSNCFLSALAFSDILFLILMSPNILANYPIFTHSYAYRYFYFHAKIHLIALANWSSSVAIW</sequence>
<keyword evidence="4 5" id="KW-0472">Membrane</keyword>
<dbReference type="Gene3D" id="1.20.1070.10">
    <property type="entry name" value="Rhodopsin 7-helix transmembrane proteins"/>
    <property type="match status" value="1"/>
</dbReference>
<feature type="domain" description="G-protein coupled receptors family 1 profile" evidence="6">
    <location>
        <begin position="41"/>
        <end position="117"/>
    </location>
</feature>
<dbReference type="OrthoDB" id="10011262at2759"/>
<keyword evidence="3 5" id="KW-1133">Transmembrane helix</keyword>
<accession>A0A158Q360</accession>
<feature type="transmembrane region" description="Helical" evidence="5">
    <location>
        <begin position="62"/>
        <end position="84"/>
    </location>
</feature>
<dbReference type="WBParaSite" id="DME_0000171901-mRNA-1">
    <property type="protein sequence ID" value="DME_0000171901-mRNA-1"/>
    <property type="gene ID" value="DME_0000171901"/>
</dbReference>
<evidence type="ECO:0000313" key="8">
    <source>
        <dbReference type="Proteomes" id="UP000038040"/>
    </source>
</evidence>
<dbReference type="InterPro" id="IPR017452">
    <property type="entry name" value="GPCR_Rhodpsn_7TM"/>
</dbReference>
<protein>
    <submittedName>
        <fullName evidence="10">G_PROTEIN_RECEP_F1_2 domain-containing protein</fullName>
    </submittedName>
</protein>
<evidence type="ECO:0000256" key="5">
    <source>
        <dbReference type="SAM" id="Phobius"/>
    </source>
</evidence>
<evidence type="ECO:0000256" key="3">
    <source>
        <dbReference type="ARBA" id="ARBA00022989"/>
    </source>
</evidence>
<evidence type="ECO:0000313" key="9">
    <source>
        <dbReference type="Proteomes" id="UP000274756"/>
    </source>
</evidence>
<reference evidence="10" key="1">
    <citation type="submission" date="2016-04" db="UniProtKB">
        <authorList>
            <consortium name="WormBaseParasite"/>
        </authorList>
    </citation>
    <scope>IDENTIFICATION</scope>
</reference>
<name>A0A158Q360_DRAME</name>
<feature type="transmembrane region" description="Helical" evidence="5">
    <location>
        <begin position="29"/>
        <end position="50"/>
    </location>
</feature>